<dbReference type="EMBL" id="CP018911">
    <property type="protein sequence ID" value="AZU04189.1"/>
    <property type="molecule type" value="Genomic_DNA"/>
</dbReference>
<accession>A0A3T0EA50</accession>
<keyword evidence="2" id="KW-0472">Membrane</keyword>
<evidence type="ECO:0000256" key="1">
    <source>
        <dbReference type="ARBA" id="ARBA00022729"/>
    </source>
</evidence>
<name>A0A3T0EA50_9PROT</name>
<dbReference type="InterPro" id="IPR037873">
    <property type="entry name" value="BamE-like"/>
</dbReference>
<evidence type="ECO:0000256" key="3">
    <source>
        <dbReference type="SAM" id="MobiDB-lite"/>
    </source>
</evidence>
<dbReference type="InterPro" id="IPR007450">
    <property type="entry name" value="BamE_dom"/>
</dbReference>
<dbReference type="Proteomes" id="UP000286954">
    <property type="component" value="Chromosome"/>
</dbReference>
<feature type="signal peptide" evidence="4">
    <location>
        <begin position="1"/>
        <end position="23"/>
    </location>
</feature>
<dbReference type="RefSeq" id="WP_127566936.1">
    <property type="nucleotide sequence ID" value="NZ_BMFB01000003.1"/>
</dbReference>
<dbReference type="GO" id="GO:0019867">
    <property type="term" value="C:outer membrane"/>
    <property type="evidence" value="ECO:0007669"/>
    <property type="project" value="InterPro"/>
</dbReference>
<dbReference type="KEGG" id="gak:X907_1658"/>
<evidence type="ECO:0000259" key="5">
    <source>
        <dbReference type="Pfam" id="PF04355"/>
    </source>
</evidence>
<evidence type="ECO:0000256" key="2">
    <source>
        <dbReference type="ARBA" id="ARBA00023136"/>
    </source>
</evidence>
<dbReference type="AlphaFoldDB" id="A0A3T0EA50"/>
<dbReference type="Gene3D" id="3.30.1450.10">
    <property type="match status" value="1"/>
</dbReference>
<keyword evidence="1 4" id="KW-0732">Signal</keyword>
<keyword evidence="7" id="KW-1185">Reference proteome</keyword>
<dbReference type="Pfam" id="PF04355">
    <property type="entry name" value="BamE"/>
    <property type="match status" value="1"/>
</dbReference>
<gene>
    <name evidence="6" type="ORF">X907_1658</name>
</gene>
<feature type="compositionally biased region" description="Gly residues" evidence="3">
    <location>
        <begin position="158"/>
        <end position="167"/>
    </location>
</feature>
<proteinExistence type="predicted"/>
<feature type="region of interest" description="Disordered" evidence="3">
    <location>
        <begin position="145"/>
        <end position="167"/>
    </location>
</feature>
<dbReference type="PROSITE" id="PS51257">
    <property type="entry name" value="PROKAR_LIPOPROTEIN"/>
    <property type="match status" value="1"/>
</dbReference>
<protein>
    <recommendedName>
        <fullName evidence="5">Outer membrane protein assembly factor BamE domain-containing protein</fullName>
    </recommendedName>
</protein>
<evidence type="ECO:0000313" key="7">
    <source>
        <dbReference type="Proteomes" id="UP000286954"/>
    </source>
</evidence>
<feature type="chain" id="PRO_5044275476" description="Outer membrane protein assembly factor BamE domain-containing protein" evidence="4">
    <location>
        <begin position="24"/>
        <end position="167"/>
    </location>
</feature>
<organism evidence="6 7">
    <name type="scientific">Glycocaulis alkaliphilus</name>
    <dbReference type="NCBI Taxonomy" id="1434191"/>
    <lineage>
        <taxon>Bacteria</taxon>
        <taxon>Pseudomonadati</taxon>
        <taxon>Pseudomonadota</taxon>
        <taxon>Alphaproteobacteria</taxon>
        <taxon>Maricaulales</taxon>
        <taxon>Maricaulaceae</taxon>
        <taxon>Glycocaulis</taxon>
    </lineage>
</organism>
<evidence type="ECO:0000256" key="4">
    <source>
        <dbReference type="SAM" id="SignalP"/>
    </source>
</evidence>
<evidence type="ECO:0000313" key="6">
    <source>
        <dbReference type="EMBL" id="AZU04189.1"/>
    </source>
</evidence>
<feature type="domain" description="Outer membrane protein assembly factor BamE" evidence="5">
    <location>
        <begin position="33"/>
        <end position="105"/>
    </location>
</feature>
<dbReference type="OrthoDB" id="7203955at2"/>
<sequence>MNRKSMQMLTVAGVALGAMVLTACNPTLRTHGYRYTDGEVPEIQVGEDTEATLLATLGSPSVRGTFEENTWYYITDTREYLAYLRPNTLARRVIAVRFDDDGTVAEVNEYDASDSRQVNYVARTTPTRGRELTLLEQVLGNVGRLPTDQISGQDNLPGGAGGPRRND</sequence>
<reference evidence="6 7" key="1">
    <citation type="submission" date="2016-12" db="EMBL/GenBank/DDBJ databases">
        <title>The genome of dimorphic prosthecate Glycocaulis alkaliphilus 6b-8t, isolated from crude oil dictates its adaptability in petroleum environments.</title>
        <authorList>
            <person name="Wu X.-L."/>
            <person name="Geng S."/>
        </authorList>
    </citation>
    <scope>NUCLEOTIDE SEQUENCE [LARGE SCALE GENOMIC DNA]</scope>
    <source>
        <strain evidence="6 7">6B-8</strain>
    </source>
</reference>